<dbReference type="EMBL" id="VFQF01000001">
    <property type="protein sequence ID" value="TQN48456.1"/>
    <property type="molecule type" value="Genomic_DNA"/>
</dbReference>
<feature type="region of interest" description="Disordered" evidence="1">
    <location>
        <begin position="181"/>
        <end position="211"/>
    </location>
</feature>
<name>A0A543PWM1_9MICO</name>
<dbReference type="InterPro" id="IPR041289">
    <property type="entry name" value="Bact_RF_family3"/>
</dbReference>
<reference evidence="2 3" key="1">
    <citation type="submission" date="2019-06" db="EMBL/GenBank/DDBJ databases">
        <title>Sequencing the genomes of 1000 actinobacteria strains.</title>
        <authorList>
            <person name="Klenk H.-P."/>
        </authorList>
    </citation>
    <scope>NUCLEOTIDE SEQUENCE [LARGE SCALE GENOMIC DNA]</scope>
    <source>
        <strain evidence="2 3">DSM 21776</strain>
    </source>
</reference>
<accession>A0A543PWM1</accession>
<evidence type="ECO:0000313" key="3">
    <source>
        <dbReference type="Proteomes" id="UP000320085"/>
    </source>
</evidence>
<gene>
    <name evidence="2" type="ORF">FHX52_1590</name>
</gene>
<organism evidence="2 3">
    <name type="scientific">Humibacillus xanthopallidus</name>
    <dbReference type="NCBI Taxonomy" id="412689"/>
    <lineage>
        <taxon>Bacteria</taxon>
        <taxon>Bacillati</taxon>
        <taxon>Actinomycetota</taxon>
        <taxon>Actinomycetes</taxon>
        <taxon>Micrococcales</taxon>
        <taxon>Intrasporangiaceae</taxon>
        <taxon>Humibacillus</taxon>
    </lineage>
</organism>
<proteinExistence type="predicted"/>
<dbReference type="RefSeq" id="WP_141821388.1">
    <property type="nucleotide sequence ID" value="NZ_BAAAQC010000006.1"/>
</dbReference>
<evidence type="ECO:0000256" key="1">
    <source>
        <dbReference type="SAM" id="MobiDB-lite"/>
    </source>
</evidence>
<sequence length="380" mass="41682">MITHLPHVPHTPPWDEMDLASADSLLRLSEVEGPCVTFYLHTSVFGPDTRLGPSRLRTQAREAAEQLAAAGIDHQVAADLLEPLKDLESDHDFWQSQGPSLALFTAPTFAAHLRLPVELSEEVAVGPVFRLRPLVPLLSPTSGFLVLALAQNAVRLLHGTREGVREVSLGAIPASMNEAIPQEETERHGQSHSTGRTGVRGEQQVHGQGNEADYDKAALERYFRAVDEPLVERFGSRSDPLVLASVGYYLPIYRRVSRYPALWDAVVEGNPEHRTSEELHAAAWQLIAADIDRRDQALRDHFQELDGTGRTAREPAEVLLAARDGRVDTLFVDPAARPDAEPAEDSLIDKAIVDTVRHGGRCVPIGVLPVPGRVAALLRF</sequence>
<evidence type="ECO:0000313" key="2">
    <source>
        <dbReference type="EMBL" id="TQN48456.1"/>
    </source>
</evidence>
<dbReference type="Proteomes" id="UP000320085">
    <property type="component" value="Unassembled WGS sequence"/>
</dbReference>
<comment type="caution">
    <text evidence="2">The sequence shown here is derived from an EMBL/GenBank/DDBJ whole genome shotgun (WGS) entry which is preliminary data.</text>
</comment>
<dbReference type="AlphaFoldDB" id="A0A543PWM1"/>
<dbReference type="OrthoDB" id="4393931at2"/>
<protein>
    <submittedName>
        <fullName evidence="2">Uncharacterized protein</fullName>
    </submittedName>
</protein>
<dbReference type="Pfam" id="PF18845">
    <property type="entry name" value="baeRF_family3"/>
    <property type="match status" value="1"/>
</dbReference>